<evidence type="ECO:0000256" key="6">
    <source>
        <dbReference type="SAM" id="SignalP"/>
    </source>
</evidence>
<feature type="transmembrane region" description="Helical" evidence="5">
    <location>
        <begin position="309"/>
        <end position="327"/>
    </location>
</feature>
<dbReference type="PANTHER" id="PTHR18945">
    <property type="entry name" value="NEUROTRANSMITTER GATED ION CHANNEL"/>
    <property type="match status" value="1"/>
</dbReference>
<dbReference type="InterPro" id="IPR038050">
    <property type="entry name" value="Neuro_actylchol_rec"/>
</dbReference>
<dbReference type="Gene3D" id="2.70.170.10">
    <property type="entry name" value="Neurotransmitter-gated ion-channel ligand-binding domain"/>
    <property type="match status" value="1"/>
</dbReference>
<evidence type="ECO:0000259" key="8">
    <source>
        <dbReference type="Pfam" id="PF02932"/>
    </source>
</evidence>
<keyword evidence="10" id="KW-1185">Reference proteome</keyword>
<evidence type="ECO:0000256" key="5">
    <source>
        <dbReference type="SAM" id="Phobius"/>
    </source>
</evidence>
<dbReference type="InterPro" id="IPR036719">
    <property type="entry name" value="Neuro-gated_channel_TM_sf"/>
</dbReference>
<dbReference type="FunFam" id="1.20.58.390:FF:000092">
    <property type="entry name" value="Nicotinic acetylcholine receptor subunit alpha10"/>
    <property type="match status" value="1"/>
</dbReference>
<feature type="transmembrane region" description="Helical" evidence="5">
    <location>
        <begin position="400"/>
        <end position="417"/>
    </location>
</feature>
<protein>
    <submittedName>
        <fullName evidence="9">Uncharacterized protein</fullName>
    </submittedName>
</protein>
<dbReference type="EMBL" id="JADBJN010000002">
    <property type="protein sequence ID" value="KAG5679171.1"/>
    <property type="molecule type" value="Genomic_DNA"/>
</dbReference>
<evidence type="ECO:0000256" key="1">
    <source>
        <dbReference type="ARBA" id="ARBA00004141"/>
    </source>
</evidence>
<feature type="domain" description="Neurotransmitter-gated ion-channel ligand-binding" evidence="7">
    <location>
        <begin position="36"/>
        <end position="238"/>
    </location>
</feature>
<gene>
    <name evidence="9" type="ORF">PVAND_008761</name>
</gene>
<dbReference type="OrthoDB" id="410315at2759"/>
<evidence type="ECO:0000256" key="4">
    <source>
        <dbReference type="ARBA" id="ARBA00023136"/>
    </source>
</evidence>
<comment type="caution">
    <text evidence="9">The sequence shown here is derived from an EMBL/GenBank/DDBJ whole genome shotgun (WGS) entry which is preliminary data.</text>
</comment>
<reference evidence="9" key="1">
    <citation type="submission" date="2021-03" db="EMBL/GenBank/DDBJ databases">
        <title>Chromosome level genome of the anhydrobiotic midge Polypedilum vanderplanki.</title>
        <authorList>
            <person name="Yoshida Y."/>
            <person name="Kikawada T."/>
            <person name="Gusev O."/>
        </authorList>
    </citation>
    <scope>NUCLEOTIDE SEQUENCE</scope>
    <source>
        <strain evidence="9">NIAS01</strain>
        <tissue evidence="9">Whole body or cell culture</tissue>
    </source>
</reference>
<keyword evidence="4 5" id="KW-0472">Membrane</keyword>
<dbReference type="GO" id="GO:0016020">
    <property type="term" value="C:membrane"/>
    <property type="evidence" value="ECO:0007669"/>
    <property type="project" value="UniProtKB-SubCell"/>
</dbReference>
<evidence type="ECO:0000313" key="9">
    <source>
        <dbReference type="EMBL" id="KAG5679171.1"/>
    </source>
</evidence>
<comment type="subcellular location">
    <subcellularLocation>
        <location evidence="1">Membrane</location>
        <topology evidence="1">Multi-pass membrane protein</topology>
    </subcellularLocation>
</comment>
<accession>A0A9J6CBR3</accession>
<sequence length="418" mass="48138">MKKFCLLWCLILTLSQDFASGEPSKSNLWNDTNIDKLKSELLKNYDRFARPENHNSVTNLSVGITVIHMDLIESKGILETHAWLKLRWNDGKFKWDPKAYDNITMIHMAADEVWQPDLTVYNSAEATLVDHFAKTNKLIYSDGSVLWVPTSKFETYCTMNLKMWPFDEQNCEIKLGSWTYNAYQLNLFLDKEKPAETDHFHHVEWDLLKVTGERHEKYYSCCPEPYPDITFYLQFRRRSPMFKAIAVVPAAVIVFMTLTAFWLPPQSGEKLLLNGLACVIICILLVYFSQLLPIFSAGSPLIVTFYSNTLYLLCISFIISVIVINMSRNRKRSPVPKSIKSFFLDGFIGGIFGGKQGDTVADSQAEELKESEDHHIIQMTATSPKIHNEWIRLAIVIDRLAFVIYIIVFILMGFLHFV</sequence>
<feature type="domain" description="Neurotransmitter-gated ion-channel transmembrane" evidence="8">
    <location>
        <begin position="247"/>
        <end position="345"/>
    </location>
</feature>
<keyword evidence="3 5" id="KW-1133">Transmembrane helix</keyword>
<keyword evidence="6" id="KW-0732">Signal</keyword>
<dbReference type="InterPro" id="IPR006202">
    <property type="entry name" value="Neur_chan_lig-bd"/>
</dbReference>
<dbReference type="SUPFAM" id="SSF63712">
    <property type="entry name" value="Nicotinic receptor ligand binding domain-like"/>
    <property type="match status" value="1"/>
</dbReference>
<feature type="signal peptide" evidence="6">
    <location>
        <begin position="1"/>
        <end position="21"/>
    </location>
</feature>
<feature type="transmembrane region" description="Helical" evidence="5">
    <location>
        <begin position="271"/>
        <end position="289"/>
    </location>
</feature>
<dbReference type="Pfam" id="PF02931">
    <property type="entry name" value="Neur_chan_LBD"/>
    <property type="match status" value="1"/>
</dbReference>
<evidence type="ECO:0000256" key="3">
    <source>
        <dbReference type="ARBA" id="ARBA00022989"/>
    </source>
</evidence>
<dbReference type="Pfam" id="PF02932">
    <property type="entry name" value="Neur_chan_memb"/>
    <property type="match status" value="1"/>
</dbReference>
<feature type="chain" id="PRO_5039919222" evidence="6">
    <location>
        <begin position="22"/>
        <end position="418"/>
    </location>
</feature>
<dbReference type="SUPFAM" id="SSF90112">
    <property type="entry name" value="Neurotransmitter-gated ion-channel transmembrane pore"/>
    <property type="match status" value="1"/>
</dbReference>
<dbReference type="GO" id="GO:0005230">
    <property type="term" value="F:extracellular ligand-gated monoatomic ion channel activity"/>
    <property type="evidence" value="ECO:0007669"/>
    <property type="project" value="InterPro"/>
</dbReference>
<dbReference type="CDD" id="cd18997">
    <property type="entry name" value="LGIC_ECD_nAChR"/>
    <property type="match status" value="1"/>
</dbReference>
<evidence type="ECO:0000259" key="7">
    <source>
        <dbReference type="Pfam" id="PF02931"/>
    </source>
</evidence>
<dbReference type="GO" id="GO:0004888">
    <property type="term" value="F:transmembrane signaling receptor activity"/>
    <property type="evidence" value="ECO:0007669"/>
    <property type="project" value="InterPro"/>
</dbReference>
<dbReference type="InterPro" id="IPR006029">
    <property type="entry name" value="Neurotrans-gated_channel_TM"/>
</dbReference>
<keyword evidence="2 5" id="KW-0812">Transmembrane</keyword>
<evidence type="ECO:0000256" key="2">
    <source>
        <dbReference type="ARBA" id="ARBA00022692"/>
    </source>
</evidence>
<proteinExistence type="predicted"/>
<dbReference type="PRINTS" id="PR00252">
    <property type="entry name" value="NRIONCHANNEL"/>
</dbReference>
<dbReference type="FunFam" id="2.70.170.10:FF:000028">
    <property type="entry name" value="AcetylCholine Receptor"/>
    <property type="match status" value="1"/>
</dbReference>
<dbReference type="AlphaFoldDB" id="A0A9J6CBR3"/>
<name>A0A9J6CBR3_POLVA</name>
<dbReference type="Gene3D" id="1.20.58.390">
    <property type="entry name" value="Neurotransmitter-gated ion-channel transmembrane domain"/>
    <property type="match status" value="1"/>
</dbReference>
<organism evidence="9 10">
    <name type="scientific">Polypedilum vanderplanki</name>
    <name type="common">Sleeping chironomid midge</name>
    <dbReference type="NCBI Taxonomy" id="319348"/>
    <lineage>
        <taxon>Eukaryota</taxon>
        <taxon>Metazoa</taxon>
        <taxon>Ecdysozoa</taxon>
        <taxon>Arthropoda</taxon>
        <taxon>Hexapoda</taxon>
        <taxon>Insecta</taxon>
        <taxon>Pterygota</taxon>
        <taxon>Neoptera</taxon>
        <taxon>Endopterygota</taxon>
        <taxon>Diptera</taxon>
        <taxon>Nematocera</taxon>
        <taxon>Chironomoidea</taxon>
        <taxon>Chironomidae</taxon>
        <taxon>Chironominae</taxon>
        <taxon>Polypedilum</taxon>
        <taxon>Polypedilum</taxon>
    </lineage>
</organism>
<dbReference type="InterPro" id="IPR036734">
    <property type="entry name" value="Neur_chan_lig-bd_sf"/>
</dbReference>
<dbReference type="Proteomes" id="UP001107558">
    <property type="component" value="Chromosome 2"/>
</dbReference>
<dbReference type="InterPro" id="IPR006201">
    <property type="entry name" value="Neur_channel"/>
</dbReference>
<feature type="transmembrane region" description="Helical" evidence="5">
    <location>
        <begin position="244"/>
        <end position="264"/>
    </location>
</feature>
<evidence type="ECO:0000313" key="10">
    <source>
        <dbReference type="Proteomes" id="UP001107558"/>
    </source>
</evidence>